<feature type="domain" description="ABC transporter" evidence="9">
    <location>
        <begin position="347"/>
        <end position="582"/>
    </location>
</feature>
<dbReference type="InterPro" id="IPR039421">
    <property type="entry name" value="Type_1_exporter"/>
</dbReference>
<keyword evidence="4" id="KW-0547">Nucleotide-binding</keyword>
<dbReference type="PANTHER" id="PTHR24221:SF654">
    <property type="entry name" value="ATP-BINDING CASSETTE SUB-FAMILY B MEMBER 6"/>
    <property type="match status" value="1"/>
</dbReference>
<dbReference type="GO" id="GO:0016887">
    <property type="term" value="F:ATP hydrolysis activity"/>
    <property type="evidence" value="ECO:0007669"/>
    <property type="project" value="InterPro"/>
</dbReference>
<evidence type="ECO:0008006" key="13">
    <source>
        <dbReference type="Google" id="ProtNLM"/>
    </source>
</evidence>
<dbReference type="PROSITE" id="PS50929">
    <property type="entry name" value="ABC_TM1F"/>
    <property type="match status" value="1"/>
</dbReference>
<evidence type="ECO:0000256" key="3">
    <source>
        <dbReference type="ARBA" id="ARBA00022692"/>
    </source>
</evidence>
<dbReference type="GO" id="GO:0140359">
    <property type="term" value="F:ABC-type transporter activity"/>
    <property type="evidence" value="ECO:0007669"/>
    <property type="project" value="InterPro"/>
</dbReference>
<dbReference type="AlphaFoldDB" id="A0A1F6UZQ2"/>
<organism evidence="11 12">
    <name type="scientific">Candidatus Nomurabacteria bacterium RIFCSPHIGHO2_01_FULL_40_12</name>
    <dbReference type="NCBI Taxonomy" id="1801737"/>
    <lineage>
        <taxon>Bacteria</taxon>
        <taxon>Candidatus Nomuraibacteriota</taxon>
    </lineage>
</organism>
<keyword evidence="2" id="KW-0813">Transport</keyword>
<dbReference type="PROSITE" id="PS50893">
    <property type="entry name" value="ABC_TRANSPORTER_2"/>
    <property type="match status" value="1"/>
</dbReference>
<dbReference type="STRING" id="1801737.A2818_00950"/>
<keyword evidence="6 8" id="KW-1133">Transmembrane helix</keyword>
<dbReference type="SMART" id="SM00382">
    <property type="entry name" value="AAA"/>
    <property type="match status" value="1"/>
</dbReference>
<dbReference type="Gene3D" id="3.40.50.300">
    <property type="entry name" value="P-loop containing nucleotide triphosphate hydrolases"/>
    <property type="match status" value="1"/>
</dbReference>
<feature type="transmembrane region" description="Helical" evidence="8">
    <location>
        <begin position="140"/>
        <end position="162"/>
    </location>
</feature>
<evidence type="ECO:0000256" key="1">
    <source>
        <dbReference type="ARBA" id="ARBA00004651"/>
    </source>
</evidence>
<feature type="transmembrane region" description="Helical" evidence="8">
    <location>
        <begin position="63"/>
        <end position="83"/>
    </location>
</feature>
<dbReference type="InterPro" id="IPR027417">
    <property type="entry name" value="P-loop_NTPase"/>
</dbReference>
<dbReference type="FunFam" id="3.40.50.300:FF:000287">
    <property type="entry name" value="Multidrug ABC transporter ATP-binding protein"/>
    <property type="match status" value="1"/>
</dbReference>
<dbReference type="SUPFAM" id="SSF90123">
    <property type="entry name" value="ABC transporter transmembrane region"/>
    <property type="match status" value="1"/>
</dbReference>
<feature type="transmembrane region" description="Helical" evidence="8">
    <location>
        <begin position="168"/>
        <end position="184"/>
    </location>
</feature>
<evidence type="ECO:0000256" key="5">
    <source>
        <dbReference type="ARBA" id="ARBA00022840"/>
    </source>
</evidence>
<dbReference type="InterPro" id="IPR011527">
    <property type="entry name" value="ABC1_TM_dom"/>
</dbReference>
<evidence type="ECO:0000256" key="2">
    <source>
        <dbReference type="ARBA" id="ARBA00022448"/>
    </source>
</evidence>
<accession>A0A1F6UZQ2</accession>
<evidence type="ECO:0000259" key="9">
    <source>
        <dbReference type="PROSITE" id="PS50893"/>
    </source>
</evidence>
<evidence type="ECO:0000256" key="7">
    <source>
        <dbReference type="ARBA" id="ARBA00023136"/>
    </source>
</evidence>
<reference evidence="11 12" key="1">
    <citation type="journal article" date="2016" name="Nat. Commun.">
        <title>Thousands of microbial genomes shed light on interconnected biogeochemical processes in an aquifer system.</title>
        <authorList>
            <person name="Anantharaman K."/>
            <person name="Brown C.T."/>
            <person name="Hug L.A."/>
            <person name="Sharon I."/>
            <person name="Castelle C.J."/>
            <person name="Probst A.J."/>
            <person name="Thomas B.C."/>
            <person name="Singh A."/>
            <person name="Wilkins M.J."/>
            <person name="Karaoz U."/>
            <person name="Brodie E.L."/>
            <person name="Williams K.H."/>
            <person name="Hubbard S.S."/>
            <person name="Banfield J.F."/>
        </authorList>
    </citation>
    <scope>NUCLEOTIDE SEQUENCE [LARGE SCALE GENOMIC DNA]</scope>
</reference>
<evidence type="ECO:0000313" key="12">
    <source>
        <dbReference type="Proteomes" id="UP000177602"/>
    </source>
</evidence>
<evidence type="ECO:0000313" key="11">
    <source>
        <dbReference type="EMBL" id="OGI62863.1"/>
    </source>
</evidence>
<evidence type="ECO:0000256" key="8">
    <source>
        <dbReference type="SAM" id="Phobius"/>
    </source>
</evidence>
<dbReference type="CDD" id="cd07346">
    <property type="entry name" value="ABC_6TM_exporters"/>
    <property type="match status" value="1"/>
</dbReference>
<dbReference type="GO" id="GO:0005886">
    <property type="term" value="C:plasma membrane"/>
    <property type="evidence" value="ECO:0007669"/>
    <property type="project" value="UniProtKB-SubCell"/>
</dbReference>
<keyword evidence="3 8" id="KW-0812">Transmembrane</keyword>
<proteinExistence type="predicted"/>
<feature type="domain" description="ABC transmembrane type-1" evidence="10">
    <location>
        <begin position="25"/>
        <end position="313"/>
    </location>
</feature>
<comment type="caution">
    <text evidence="11">The sequence shown here is derived from an EMBL/GenBank/DDBJ whole genome shotgun (WGS) entry which is preliminary data.</text>
</comment>
<gene>
    <name evidence="11" type="ORF">A2818_00950</name>
</gene>
<dbReference type="Gene3D" id="1.20.1560.10">
    <property type="entry name" value="ABC transporter type 1, transmembrane domain"/>
    <property type="match status" value="1"/>
</dbReference>
<dbReference type="InterPro" id="IPR036640">
    <property type="entry name" value="ABC1_TM_sf"/>
</dbReference>
<dbReference type="Pfam" id="PF00664">
    <property type="entry name" value="ABC_membrane"/>
    <property type="match status" value="1"/>
</dbReference>
<dbReference type="InterPro" id="IPR003439">
    <property type="entry name" value="ABC_transporter-like_ATP-bd"/>
</dbReference>
<dbReference type="GO" id="GO:0005524">
    <property type="term" value="F:ATP binding"/>
    <property type="evidence" value="ECO:0007669"/>
    <property type="project" value="UniProtKB-KW"/>
</dbReference>
<dbReference type="GO" id="GO:0034040">
    <property type="term" value="F:ATPase-coupled lipid transmembrane transporter activity"/>
    <property type="evidence" value="ECO:0007669"/>
    <property type="project" value="TreeGrafter"/>
</dbReference>
<dbReference type="Pfam" id="PF00005">
    <property type="entry name" value="ABC_tran"/>
    <property type="match status" value="1"/>
</dbReference>
<evidence type="ECO:0000259" key="10">
    <source>
        <dbReference type="PROSITE" id="PS50929"/>
    </source>
</evidence>
<keyword evidence="7 8" id="KW-0472">Membrane</keyword>
<dbReference type="PROSITE" id="PS00211">
    <property type="entry name" value="ABC_TRANSPORTER_1"/>
    <property type="match status" value="1"/>
</dbReference>
<name>A0A1F6UZQ2_9BACT</name>
<dbReference type="InterPro" id="IPR017871">
    <property type="entry name" value="ABC_transporter-like_CS"/>
</dbReference>
<evidence type="ECO:0000256" key="6">
    <source>
        <dbReference type="ARBA" id="ARBA00022989"/>
    </source>
</evidence>
<dbReference type="PANTHER" id="PTHR24221">
    <property type="entry name" value="ATP-BINDING CASSETTE SUB-FAMILY B"/>
    <property type="match status" value="1"/>
</dbReference>
<dbReference type="EMBL" id="MFTN01000019">
    <property type="protein sequence ID" value="OGI62863.1"/>
    <property type="molecule type" value="Genomic_DNA"/>
</dbReference>
<evidence type="ECO:0000256" key="4">
    <source>
        <dbReference type="ARBA" id="ARBA00022741"/>
    </source>
</evidence>
<dbReference type="SUPFAM" id="SSF52540">
    <property type="entry name" value="P-loop containing nucleoside triphosphate hydrolases"/>
    <property type="match status" value="1"/>
</dbReference>
<dbReference type="InterPro" id="IPR003593">
    <property type="entry name" value="AAA+_ATPase"/>
</dbReference>
<protein>
    <recommendedName>
        <fullName evidence="13">ABC transporter</fullName>
    </recommendedName>
</protein>
<sequence length="588" mass="65759">MKDKKSSTLRRIASFLEDRKKTICFLFALIITSQTASIAAPFISKILIDSLTEFVNNGGALPWSSLLYCSLGILIVTLISSILQSTYNYHLFEMATKVEDRIRNKALGKYLQLHSLFHHGASSGQIIGRIDRGGTSIYTIVYEIIGQNFIPPIIIFLGAFAALLYSNVWIALALLIPFPIYILATRRIANKIYLIEQESNDAFEGVSKEMYDVAGNVLTVKKFSQEAIETQNNRNSLSEAREIQYGAERLWSLIENIQAVISTTGRVLVLSLSAYFVLEGTATIGQFVLYVTLQNMAYQPLSHLGSLFTRLRRNMTRVDRLFAVLDEPLHVTDSINATVLPPLQKQIEFKNVYFSYHQDDQYALEDLNVVVPAHTTCALVGRSGSGKTTFINLLLRSFDPQKGHILIDDFDIRSVTQESLRAQIAVVPQEVDLFSRTVAENIAYGRADVLKEQIINAAKTALAHDFIMKLENGYETVVGERGIKLSGGERQRIGIARAVLRDPKILILDEATSHLDTESEQIITRATDALVKNRTSFIIAHRLSTVIHADKILVFDKGKIEAMGNHAELLQKSATYARLHSLQFADED</sequence>
<keyword evidence="5" id="KW-0067">ATP-binding</keyword>
<dbReference type="Proteomes" id="UP000177602">
    <property type="component" value="Unassembled WGS sequence"/>
</dbReference>
<comment type="subcellular location">
    <subcellularLocation>
        <location evidence="1">Cell membrane</location>
        <topology evidence="1">Multi-pass membrane protein</topology>
    </subcellularLocation>
</comment>